<dbReference type="EMBL" id="ML213721">
    <property type="protein sequence ID" value="TFK31667.1"/>
    <property type="molecule type" value="Genomic_DNA"/>
</dbReference>
<name>A0A5C3LFL2_9AGAR</name>
<dbReference type="Pfam" id="PF13391">
    <property type="entry name" value="HNH_2"/>
    <property type="match status" value="1"/>
</dbReference>
<dbReference type="Proteomes" id="UP000308652">
    <property type="component" value="Unassembled WGS sequence"/>
</dbReference>
<organism evidence="2 3">
    <name type="scientific">Crucibulum laeve</name>
    <dbReference type="NCBI Taxonomy" id="68775"/>
    <lineage>
        <taxon>Eukaryota</taxon>
        <taxon>Fungi</taxon>
        <taxon>Dikarya</taxon>
        <taxon>Basidiomycota</taxon>
        <taxon>Agaricomycotina</taxon>
        <taxon>Agaricomycetes</taxon>
        <taxon>Agaricomycetidae</taxon>
        <taxon>Agaricales</taxon>
        <taxon>Agaricineae</taxon>
        <taxon>Nidulariaceae</taxon>
        <taxon>Crucibulum</taxon>
    </lineage>
</organism>
<dbReference type="OrthoDB" id="3163863at2759"/>
<evidence type="ECO:0000313" key="3">
    <source>
        <dbReference type="Proteomes" id="UP000308652"/>
    </source>
</evidence>
<evidence type="ECO:0000313" key="2">
    <source>
        <dbReference type="EMBL" id="TFK31667.1"/>
    </source>
</evidence>
<proteinExistence type="predicted"/>
<feature type="domain" description="HNH nuclease" evidence="1">
    <location>
        <begin position="188"/>
        <end position="259"/>
    </location>
</feature>
<sequence>MTIDEAMKLAENTLSAYNWTFLPSILKYAPSQRGQFQVSMLILNIRYQFDLDYAKNMNSPSMKNASYEAYNNEEKAFKVYLICELNKGLMKLDSYYRNSLILPLFGLKNRVEELSFSFLPQDYYSGHPVESCSRSDNRDLLLYRDDYMCRATGRYDLELGVMAFDGVAGDSRYWLVIDAHAHDHLVSADYLQAAHVIPYSLNNFDKTKPEEYQVIWKTLQEFSGFNLSTLKGKLINDDSNMLMLCPTAHKMHDDLRLSFSPVPSQFNRFKVNIFGELAGWFGLVKDETTTLEVKDNKSTVDKGINSNYLAIHHAICVILEKSGIYGELKKERKIEYIEMEKEYIYGN</sequence>
<dbReference type="InterPro" id="IPR003615">
    <property type="entry name" value="HNH_nuc"/>
</dbReference>
<reference evidence="2 3" key="1">
    <citation type="journal article" date="2019" name="Nat. Ecol. Evol.">
        <title>Megaphylogeny resolves global patterns of mushroom evolution.</title>
        <authorList>
            <person name="Varga T."/>
            <person name="Krizsan K."/>
            <person name="Foldi C."/>
            <person name="Dima B."/>
            <person name="Sanchez-Garcia M."/>
            <person name="Sanchez-Ramirez S."/>
            <person name="Szollosi G.J."/>
            <person name="Szarkandi J.G."/>
            <person name="Papp V."/>
            <person name="Albert L."/>
            <person name="Andreopoulos W."/>
            <person name="Angelini C."/>
            <person name="Antonin V."/>
            <person name="Barry K.W."/>
            <person name="Bougher N.L."/>
            <person name="Buchanan P."/>
            <person name="Buyck B."/>
            <person name="Bense V."/>
            <person name="Catcheside P."/>
            <person name="Chovatia M."/>
            <person name="Cooper J."/>
            <person name="Damon W."/>
            <person name="Desjardin D."/>
            <person name="Finy P."/>
            <person name="Geml J."/>
            <person name="Haridas S."/>
            <person name="Hughes K."/>
            <person name="Justo A."/>
            <person name="Karasinski D."/>
            <person name="Kautmanova I."/>
            <person name="Kiss B."/>
            <person name="Kocsube S."/>
            <person name="Kotiranta H."/>
            <person name="LaButti K.M."/>
            <person name="Lechner B.E."/>
            <person name="Liimatainen K."/>
            <person name="Lipzen A."/>
            <person name="Lukacs Z."/>
            <person name="Mihaltcheva S."/>
            <person name="Morgado L.N."/>
            <person name="Niskanen T."/>
            <person name="Noordeloos M.E."/>
            <person name="Ohm R.A."/>
            <person name="Ortiz-Santana B."/>
            <person name="Ovrebo C."/>
            <person name="Racz N."/>
            <person name="Riley R."/>
            <person name="Savchenko A."/>
            <person name="Shiryaev A."/>
            <person name="Soop K."/>
            <person name="Spirin V."/>
            <person name="Szebenyi C."/>
            <person name="Tomsovsky M."/>
            <person name="Tulloss R.E."/>
            <person name="Uehling J."/>
            <person name="Grigoriev I.V."/>
            <person name="Vagvolgyi C."/>
            <person name="Papp T."/>
            <person name="Martin F.M."/>
            <person name="Miettinen O."/>
            <person name="Hibbett D.S."/>
            <person name="Nagy L.G."/>
        </authorList>
    </citation>
    <scope>NUCLEOTIDE SEQUENCE [LARGE SCALE GENOMIC DNA]</scope>
    <source>
        <strain evidence="2 3">CBS 166.37</strain>
    </source>
</reference>
<keyword evidence="3" id="KW-1185">Reference proteome</keyword>
<dbReference type="AlphaFoldDB" id="A0A5C3LFL2"/>
<accession>A0A5C3LFL2</accession>
<protein>
    <recommendedName>
        <fullName evidence="1">HNH nuclease domain-containing protein</fullName>
    </recommendedName>
</protein>
<dbReference type="STRING" id="68775.A0A5C3LFL2"/>
<evidence type="ECO:0000259" key="1">
    <source>
        <dbReference type="Pfam" id="PF13391"/>
    </source>
</evidence>
<gene>
    <name evidence="2" type="ORF">BDQ12DRAFT_747148</name>
</gene>